<dbReference type="Proteomes" id="UP000237105">
    <property type="component" value="Unassembled WGS sequence"/>
</dbReference>
<dbReference type="AlphaFoldDB" id="A0A2P5BSX8"/>
<feature type="signal peptide" evidence="1">
    <location>
        <begin position="1"/>
        <end position="23"/>
    </location>
</feature>
<keyword evidence="3" id="KW-1185">Reference proteome</keyword>
<organism evidence="2 3">
    <name type="scientific">Parasponia andersonii</name>
    <name type="common">Sponia andersonii</name>
    <dbReference type="NCBI Taxonomy" id="3476"/>
    <lineage>
        <taxon>Eukaryota</taxon>
        <taxon>Viridiplantae</taxon>
        <taxon>Streptophyta</taxon>
        <taxon>Embryophyta</taxon>
        <taxon>Tracheophyta</taxon>
        <taxon>Spermatophyta</taxon>
        <taxon>Magnoliopsida</taxon>
        <taxon>eudicotyledons</taxon>
        <taxon>Gunneridae</taxon>
        <taxon>Pentapetalae</taxon>
        <taxon>rosids</taxon>
        <taxon>fabids</taxon>
        <taxon>Rosales</taxon>
        <taxon>Cannabaceae</taxon>
        <taxon>Parasponia</taxon>
    </lineage>
</organism>
<protein>
    <recommendedName>
        <fullName evidence="4">Secreted protein</fullName>
    </recommendedName>
</protein>
<feature type="chain" id="PRO_5015160517" description="Secreted protein" evidence="1">
    <location>
        <begin position="24"/>
        <end position="74"/>
    </location>
</feature>
<sequence>MMIFIFSCFVWLLTKDLQTVAWANRQRCLRLWFGLGCDLFNPLKTQYLSHNITFQTHLFLFDGNLVKSVSFLAS</sequence>
<reference evidence="3" key="1">
    <citation type="submission" date="2016-06" db="EMBL/GenBank/DDBJ databases">
        <title>Parallel loss of symbiosis genes in relatives of nitrogen-fixing non-legume Parasponia.</title>
        <authorList>
            <person name="Van Velzen R."/>
            <person name="Holmer R."/>
            <person name="Bu F."/>
            <person name="Rutten L."/>
            <person name="Van Zeijl A."/>
            <person name="Liu W."/>
            <person name="Santuari L."/>
            <person name="Cao Q."/>
            <person name="Sharma T."/>
            <person name="Shen D."/>
            <person name="Roswanjaya Y."/>
            <person name="Wardhani T."/>
            <person name="Kalhor M.S."/>
            <person name="Jansen J."/>
            <person name="Van den Hoogen J."/>
            <person name="Gungor B."/>
            <person name="Hartog M."/>
            <person name="Hontelez J."/>
            <person name="Verver J."/>
            <person name="Yang W.-C."/>
            <person name="Schijlen E."/>
            <person name="Repin R."/>
            <person name="Schilthuizen M."/>
            <person name="Schranz E."/>
            <person name="Heidstra R."/>
            <person name="Miyata K."/>
            <person name="Fedorova E."/>
            <person name="Kohlen W."/>
            <person name="Bisseling T."/>
            <person name="Smit S."/>
            <person name="Geurts R."/>
        </authorList>
    </citation>
    <scope>NUCLEOTIDE SEQUENCE [LARGE SCALE GENOMIC DNA]</scope>
    <source>
        <strain evidence="3">cv. WU1-14</strain>
    </source>
</reference>
<accession>A0A2P5BSX8</accession>
<evidence type="ECO:0000313" key="3">
    <source>
        <dbReference type="Proteomes" id="UP000237105"/>
    </source>
</evidence>
<evidence type="ECO:0000313" key="2">
    <source>
        <dbReference type="EMBL" id="PON51909.1"/>
    </source>
</evidence>
<dbReference type="EMBL" id="JXTB01000227">
    <property type="protein sequence ID" value="PON51909.1"/>
    <property type="molecule type" value="Genomic_DNA"/>
</dbReference>
<proteinExistence type="predicted"/>
<comment type="caution">
    <text evidence="2">The sequence shown here is derived from an EMBL/GenBank/DDBJ whole genome shotgun (WGS) entry which is preliminary data.</text>
</comment>
<evidence type="ECO:0000256" key="1">
    <source>
        <dbReference type="SAM" id="SignalP"/>
    </source>
</evidence>
<dbReference type="OrthoDB" id="10446420at2759"/>
<evidence type="ECO:0008006" key="4">
    <source>
        <dbReference type="Google" id="ProtNLM"/>
    </source>
</evidence>
<gene>
    <name evidence="2" type="ORF">PanWU01x14_213220</name>
</gene>
<keyword evidence="1" id="KW-0732">Signal</keyword>
<name>A0A2P5BSX8_PARAD</name>